<organism evidence="1 2">
    <name type="scientific">Oceanicella actignis</name>
    <dbReference type="NCBI Taxonomy" id="1189325"/>
    <lineage>
        <taxon>Bacteria</taxon>
        <taxon>Pseudomonadati</taxon>
        <taxon>Pseudomonadota</taxon>
        <taxon>Alphaproteobacteria</taxon>
        <taxon>Rhodobacterales</taxon>
        <taxon>Paracoccaceae</taxon>
        <taxon>Oceanicella</taxon>
    </lineage>
</organism>
<dbReference type="OrthoDB" id="7630283at2"/>
<dbReference type="Proteomes" id="UP000184066">
    <property type="component" value="Unassembled WGS sequence"/>
</dbReference>
<evidence type="ECO:0000313" key="2">
    <source>
        <dbReference type="Proteomes" id="UP000184066"/>
    </source>
</evidence>
<evidence type="ECO:0000313" key="1">
    <source>
        <dbReference type="EMBL" id="SHN60638.1"/>
    </source>
</evidence>
<proteinExistence type="predicted"/>
<dbReference type="AlphaFoldDB" id="A0A1M7SQJ8"/>
<dbReference type="EMBL" id="FRDL01000003">
    <property type="protein sequence ID" value="SHN60638.1"/>
    <property type="molecule type" value="Genomic_DNA"/>
</dbReference>
<dbReference type="RefSeq" id="WP_072746688.1">
    <property type="nucleotide sequence ID" value="NZ_FOHL01000001.1"/>
</dbReference>
<dbReference type="STRING" id="1189325.SAMN04488119_10189"/>
<accession>A0A1M7SQJ8</accession>
<protein>
    <submittedName>
        <fullName evidence="1">Uncharacterized protein</fullName>
    </submittedName>
</protein>
<reference evidence="1 2" key="1">
    <citation type="submission" date="2016-12" db="EMBL/GenBank/DDBJ databases">
        <authorList>
            <person name="Song W.-J."/>
            <person name="Kurnit D.M."/>
        </authorList>
    </citation>
    <scope>NUCLEOTIDE SEQUENCE [LARGE SCALE GENOMIC DNA]</scope>
    <source>
        <strain evidence="1 2">CGMCC 1.10808</strain>
    </source>
</reference>
<gene>
    <name evidence="1" type="ORF">SAMN05216200_10390</name>
</gene>
<name>A0A1M7SQJ8_9RHOB</name>
<sequence>MSAEGWDFKAQRADTEWVFRQLLAQGVAARGRRVALDVLLVPAEEQEGARPDPEGLVRALRREGFEAHLARDEGRTVVEATAPDTPFDLEEIWLREKRATRIALRHGYEPEGWGFPEED</sequence>
<keyword evidence="2" id="KW-1185">Reference proteome</keyword>